<organism evidence="2 3">
    <name type="scientific">Trichodelitschia bisporula</name>
    <dbReference type="NCBI Taxonomy" id="703511"/>
    <lineage>
        <taxon>Eukaryota</taxon>
        <taxon>Fungi</taxon>
        <taxon>Dikarya</taxon>
        <taxon>Ascomycota</taxon>
        <taxon>Pezizomycotina</taxon>
        <taxon>Dothideomycetes</taxon>
        <taxon>Dothideomycetes incertae sedis</taxon>
        <taxon>Phaeotrichales</taxon>
        <taxon>Phaeotrichaceae</taxon>
        <taxon>Trichodelitschia</taxon>
    </lineage>
</organism>
<accession>A0A6G1I1B5</accession>
<sequence>MRLEGARCGVVVVGWEVRRLMDGGGWCRCFVLLLVEAPGEGGRASSPHLLPLPPHPASPPLSPHPELPATHHHPSSNSRAKADLAADLFTLRWGARNEFAGLWGSRCDGCICWRRSVARAVMRCRQARSWGL</sequence>
<evidence type="ECO:0000313" key="2">
    <source>
        <dbReference type="EMBL" id="KAF2402070.1"/>
    </source>
</evidence>
<name>A0A6G1I1B5_9PEZI</name>
<dbReference type="Proteomes" id="UP000799640">
    <property type="component" value="Unassembled WGS sequence"/>
</dbReference>
<dbReference type="EMBL" id="ML996692">
    <property type="protein sequence ID" value="KAF2402070.1"/>
    <property type="molecule type" value="Genomic_DNA"/>
</dbReference>
<evidence type="ECO:0000256" key="1">
    <source>
        <dbReference type="SAM" id="MobiDB-lite"/>
    </source>
</evidence>
<proteinExistence type="predicted"/>
<feature type="region of interest" description="Disordered" evidence="1">
    <location>
        <begin position="45"/>
        <end position="77"/>
    </location>
</feature>
<reference evidence="2" key="1">
    <citation type="journal article" date="2020" name="Stud. Mycol.">
        <title>101 Dothideomycetes genomes: a test case for predicting lifestyles and emergence of pathogens.</title>
        <authorList>
            <person name="Haridas S."/>
            <person name="Albert R."/>
            <person name="Binder M."/>
            <person name="Bloem J."/>
            <person name="Labutti K."/>
            <person name="Salamov A."/>
            <person name="Andreopoulos B."/>
            <person name="Baker S."/>
            <person name="Barry K."/>
            <person name="Bills G."/>
            <person name="Bluhm B."/>
            <person name="Cannon C."/>
            <person name="Castanera R."/>
            <person name="Culley D."/>
            <person name="Daum C."/>
            <person name="Ezra D."/>
            <person name="Gonzalez J."/>
            <person name="Henrissat B."/>
            <person name="Kuo A."/>
            <person name="Liang C."/>
            <person name="Lipzen A."/>
            <person name="Lutzoni F."/>
            <person name="Magnuson J."/>
            <person name="Mondo S."/>
            <person name="Nolan M."/>
            <person name="Ohm R."/>
            <person name="Pangilinan J."/>
            <person name="Park H.-J."/>
            <person name="Ramirez L."/>
            <person name="Alfaro M."/>
            <person name="Sun H."/>
            <person name="Tritt A."/>
            <person name="Yoshinaga Y."/>
            <person name="Zwiers L.-H."/>
            <person name="Turgeon B."/>
            <person name="Goodwin S."/>
            <person name="Spatafora J."/>
            <person name="Crous P."/>
            <person name="Grigoriev I."/>
        </authorList>
    </citation>
    <scope>NUCLEOTIDE SEQUENCE</scope>
    <source>
        <strain evidence="2">CBS 262.69</strain>
    </source>
</reference>
<dbReference type="AlphaFoldDB" id="A0A6G1I1B5"/>
<evidence type="ECO:0000313" key="3">
    <source>
        <dbReference type="Proteomes" id="UP000799640"/>
    </source>
</evidence>
<protein>
    <submittedName>
        <fullName evidence="2">Uncharacterized protein</fullName>
    </submittedName>
</protein>
<feature type="compositionally biased region" description="Pro residues" evidence="1">
    <location>
        <begin position="50"/>
        <end position="66"/>
    </location>
</feature>
<gene>
    <name evidence="2" type="ORF">EJ06DRAFT_373158</name>
</gene>
<keyword evidence="3" id="KW-1185">Reference proteome</keyword>